<gene>
    <name evidence="2" type="ORF">EDS130_LOCUS44591</name>
    <name evidence="1" type="ORF">XAT740_LOCUS22309</name>
</gene>
<reference evidence="1" key="1">
    <citation type="submission" date="2021-02" db="EMBL/GenBank/DDBJ databases">
        <authorList>
            <person name="Nowell W R."/>
        </authorList>
    </citation>
    <scope>NUCLEOTIDE SEQUENCE</scope>
</reference>
<dbReference type="PANTHER" id="PTHR37162">
    <property type="entry name" value="HAT FAMILY DIMERISATION DOMAINCONTAINING PROTEIN-RELATED"/>
    <property type="match status" value="1"/>
</dbReference>
<accession>A0A814UIV9</accession>
<protein>
    <submittedName>
        <fullName evidence="1">Uncharacterized protein</fullName>
    </submittedName>
</protein>
<proteinExistence type="predicted"/>
<dbReference type="AlphaFoldDB" id="A0A814UIV9"/>
<dbReference type="Proteomes" id="UP000663852">
    <property type="component" value="Unassembled WGS sequence"/>
</dbReference>
<dbReference type="Proteomes" id="UP000663828">
    <property type="component" value="Unassembled WGS sequence"/>
</dbReference>
<keyword evidence="3" id="KW-1185">Reference proteome</keyword>
<dbReference type="OrthoDB" id="6159421at2759"/>
<name>A0A814UIV9_ADIRI</name>
<dbReference type="EMBL" id="CAJNOR010001635">
    <property type="protein sequence ID" value="CAF1176088.1"/>
    <property type="molecule type" value="Genomic_DNA"/>
</dbReference>
<evidence type="ECO:0000313" key="2">
    <source>
        <dbReference type="EMBL" id="CAF1531264.1"/>
    </source>
</evidence>
<dbReference type="EMBL" id="CAJNOJ010000884">
    <property type="protein sequence ID" value="CAF1531264.1"/>
    <property type="molecule type" value="Genomic_DNA"/>
</dbReference>
<comment type="caution">
    <text evidence="1">The sequence shown here is derived from an EMBL/GenBank/DDBJ whole genome shotgun (WGS) entry which is preliminary data.</text>
</comment>
<dbReference type="PANTHER" id="PTHR37162:SF11">
    <property type="match status" value="1"/>
</dbReference>
<evidence type="ECO:0000313" key="3">
    <source>
        <dbReference type="Proteomes" id="UP000663828"/>
    </source>
</evidence>
<organism evidence="1 3">
    <name type="scientific">Adineta ricciae</name>
    <name type="common">Rotifer</name>
    <dbReference type="NCBI Taxonomy" id="249248"/>
    <lineage>
        <taxon>Eukaryota</taxon>
        <taxon>Metazoa</taxon>
        <taxon>Spiralia</taxon>
        <taxon>Gnathifera</taxon>
        <taxon>Rotifera</taxon>
        <taxon>Eurotatoria</taxon>
        <taxon>Bdelloidea</taxon>
        <taxon>Adinetida</taxon>
        <taxon>Adinetidae</taxon>
        <taxon>Adineta</taxon>
    </lineage>
</organism>
<sequence>MKDVFGSAQLVVSSTSSTATSSTDITRDTTVTVAGSTSFFTINNKHERAFTHEEKVQRAECIWAMATARFGLSYNTSQFLPEFMQSMFPDSNIAASLSMRPRKLPYVISHGTGNYFTMELIKDVRKAKAFSLLFDESTTAGVRKQCDLHFRYWSKTKNSVCTRYYKSIFLEHATANIVPHEIIDSLGSAGIDIACLLMLGRDNPNVNKAIENFIEKKVVAELQKQ</sequence>
<evidence type="ECO:0000313" key="1">
    <source>
        <dbReference type="EMBL" id="CAF1176088.1"/>
    </source>
</evidence>